<dbReference type="SUPFAM" id="SSF110738">
    <property type="entry name" value="Glycerate kinase I"/>
    <property type="match status" value="1"/>
</dbReference>
<dbReference type="AlphaFoldDB" id="A0A3N6W678"/>
<keyword evidence="6" id="KW-1185">Reference proteome</keyword>
<dbReference type="OrthoDB" id="9774290at2"/>
<dbReference type="InterPro" id="IPR004381">
    <property type="entry name" value="Glycerate_kinase"/>
</dbReference>
<sequence length="375" mass="38241">MTHHRPAVLLAPDKFKGSLDADAVAAALERGLLGARPDLDVIRQPIADGGDGTIDALVAAGYERRTVQVHGPTGEAVTASWARRDDTAVVELADACGLKRLDGPLAPLDASSRGLGEVVRDALDAGVDRVVIGLGGSASTDGGSGLLVALGATIRDGAGLDLEPIGRHLAEIASVDLAGLHPRCHEVEFVVASDVDNPLLGSRGAAAVFAPQKGASPAEVEFLERGLRQWADVLAAASGSDAREVPGAGAAGGVGFAALTALGATARSGIDLVLETVDLDQHLKRVDLVITGEGSLDEQTLGGKAPAGVAAAARRFGVPTVAVCGRCEVDEARWTAAGFDDVLALSSLEPDPARSMRDAVALLERLGQRLASRLS</sequence>
<dbReference type="PANTHER" id="PTHR21599:SF0">
    <property type="entry name" value="GLYCERATE KINASE"/>
    <property type="match status" value="1"/>
</dbReference>
<dbReference type="Proteomes" id="UP000275225">
    <property type="component" value="Unassembled WGS sequence"/>
</dbReference>
<comment type="caution">
    <text evidence="5">The sequence shown here is derived from an EMBL/GenBank/DDBJ whole genome shotgun (WGS) entry which is preliminary data.</text>
</comment>
<organism evidence="5 6">
    <name type="scientific">Aeromicrobium camelliae</name>
    <dbReference type="NCBI Taxonomy" id="1538144"/>
    <lineage>
        <taxon>Bacteria</taxon>
        <taxon>Bacillati</taxon>
        <taxon>Actinomycetota</taxon>
        <taxon>Actinomycetes</taxon>
        <taxon>Propionibacteriales</taxon>
        <taxon>Nocardioidaceae</taxon>
        <taxon>Aeromicrobium</taxon>
    </lineage>
</organism>
<dbReference type="RefSeq" id="WP_124237283.1">
    <property type="nucleotide sequence ID" value="NZ_JBHUFI010000013.1"/>
</dbReference>
<dbReference type="Gene3D" id="3.40.50.10350">
    <property type="entry name" value="Glycerate kinase, domain 1"/>
    <property type="match status" value="1"/>
</dbReference>
<dbReference type="Pfam" id="PF02595">
    <property type="entry name" value="Gly_kinase"/>
    <property type="match status" value="1"/>
</dbReference>
<evidence type="ECO:0000313" key="5">
    <source>
        <dbReference type="EMBL" id="RQN03020.1"/>
    </source>
</evidence>
<dbReference type="GO" id="GO:0008887">
    <property type="term" value="F:glycerate kinase activity"/>
    <property type="evidence" value="ECO:0007669"/>
    <property type="project" value="UniProtKB-UniRule"/>
</dbReference>
<dbReference type="InterPro" id="IPR036129">
    <property type="entry name" value="Glycerate_kinase_sf"/>
</dbReference>
<dbReference type="InterPro" id="IPR018193">
    <property type="entry name" value="Glyc_kinase_flavodox-like_fold"/>
</dbReference>
<evidence type="ECO:0000256" key="1">
    <source>
        <dbReference type="ARBA" id="ARBA00006284"/>
    </source>
</evidence>
<comment type="similarity">
    <text evidence="1 4">Belongs to the glycerate kinase type-1 family.</text>
</comment>
<evidence type="ECO:0000256" key="2">
    <source>
        <dbReference type="ARBA" id="ARBA00022679"/>
    </source>
</evidence>
<reference evidence="5 6" key="1">
    <citation type="submission" date="2018-11" db="EMBL/GenBank/DDBJ databases">
        <authorList>
            <person name="Li F."/>
        </authorList>
    </citation>
    <scope>NUCLEOTIDE SEQUENCE [LARGE SCALE GENOMIC DNA]</scope>
    <source>
        <strain evidence="5 6">YS17T</strain>
    </source>
</reference>
<dbReference type="InterPro" id="IPR018197">
    <property type="entry name" value="Glycerate_kinase_RE-like"/>
</dbReference>
<proteinExistence type="inferred from homology"/>
<evidence type="ECO:0000313" key="6">
    <source>
        <dbReference type="Proteomes" id="UP000275225"/>
    </source>
</evidence>
<dbReference type="NCBIfam" id="TIGR00045">
    <property type="entry name" value="glycerate kinase"/>
    <property type="match status" value="1"/>
</dbReference>
<dbReference type="PANTHER" id="PTHR21599">
    <property type="entry name" value="GLYCERATE KINASE"/>
    <property type="match status" value="1"/>
</dbReference>
<dbReference type="EMBL" id="RQJX01000015">
    <property type="protein sequence ID" value="RQN03020.1"/>
    <property type="molecule type" value="Genomic_DNA"/>
</dbReference>
<name>A0A3N6W678_9ACTN</name>
<dbReference type="PIRSF" id="PIRSF006078">
    <property type="entry name" value="GlxK"/>
    <property type="match status" value="1"/>
</dbReference>
<keyword evidence="2 4" id="KW-0808">Transferase</keyword>
<dbReference type="Gene3D" id="3.90.1510.10">
    <property type="entry name" value="Glycerate kinase, domain 2"/>
    <property type="match status" value="1"/>
</dbReference>
<protein>
    <submittedName>
        <fullName evidence="5">Glycerate kinase</fullName>
    </submittedName>
</protein>
<dbReference type="GO" id="GO:0031388">
    <property type="term" value="P:organic acid phosphorylation"/>
    <property type="evidence" value="ECO:0007669"/>
    <property type="project" value="UniProtKB-UniRule"/>
</dbReference>
<gene>
    <name evidence="5" type="ORF">EHW97_11345</name>
</gene>
<evidence type="ECO:0000256" key="3">
    <source>
        <dbReference type="ARBA" id="ARBA00022777"/>
    </source>
</evidence>
<keyword evidence="3 4" id="KW-0418">Kinase</keyword>
<accession>A0A3N6W678</accession>
<evidence type="ECO:0000256" key="4">
    <source>
        <dbReference type="PIRNR" id="PIRNR006078"/>
    </source>
</evidence>